<gene>
    <name evidence="1" type="ORF">N7517_003606</name>
</gene>
<name>A0A9W9S482_9EURO</name>
<dbReference type="EMBL" id="JAPZBT010000002">
    <property type="protein sequence ID" value="KAJ5371600.1"/>
    <property type="molecule type" value="Genomic_DNA"/>
</dbReference>
<dbReference type="Proteomes" id="UP001147752">
    <property type="component" value="Unassembled WGS sequence"/>
</dbReference>
<evidence type="ECO:0000313" key="2">
    <source>
        <dbReference type="Proteomes" id="UP001147752"/>
    </source>
</evidence>
<dbReference type="AlphaFoldDB" id="A0A9W9S482"/>
<evidence type="ECO:0000313" key="1">
    <source>
        <dbReference type="EMBL" id="KAJ5371600.1"/>
    </source>
</evidence>
<keyword evidence="2" id="KW-1185">Reference proteome</keyword>
<dbReference type="OrthoDB" id="4343111at2759"/>
<reference evidence="1" key="1">
    <citation type="submission" date="2022-12" db="EMBL/GenBank/DDBJ databases">
        <authorList>
            <person name="Petersen C."/>
        </authorList>
    </citation>
    <scope>NUCLEOTIDE SEQUENCE</scope>
    <source>
        <strain evidence="1">IBT 3081</strain>
    </source>
</reference>
<reference evidence="1" key="2">
    <citation type="journal article" date="2023" name="IMA Fungus">
        <title>Comparative genomic study of the Penicillium genus elucidates a diverse pangenome and 15 lateral gene transfer events.</title>
        <authorList>
            <person name="Petersen C."/>
            <person name="Sorensen T."/>
            <person name="Nielsen M.R."/>
            <person name="Sondergaard T.E."/>
            <person name="Sorensen J.L."/>
            <person name="Fitzpatrick D.A."/>
            <person name="Frisvad J.C."/>
            <person name="Nielsen K.L."/>
        </authorList>
    </citation>
    <scope>NUCLEOTIDE SEQUENCE</scope>
    <source>
        <strain evidence="1">IBT 3081</strain>
    </source>
</reference>
<accession>A0A9W9S482</accession>
<dbReference type="RefSeq" id="XP_056577586.1">
    <property type="nucleotide sequence ID" value="XM_056721336.1"/>
</dbReference>
<organism evidence="1 2">
    <name type="scientific">Penicillium concentricum</name>
    <dbReference type="NCBI Taxonomy" id="293559"/>
    <lineage>
        <taxon>Eukaryota</taxon>
        <taxon>Fungi</taxon>
        <taxon>Dikarya</taxon>
        <taxon>Ascomycota</taxon>
        <taxon>Pezizomycotina</taxon>
        <taxon>Eurotiomycetes</taxon>
        <taxon>Eurotiomycetidae</taxon>
        <taxon>Eurotiales</taxon>
        <taxon>Aspergillaceae</taxon>
        <taxon>Penicillium</taxon>
    </lineage>
</organism>
<comment type="caution">
    <text evidence="1">The sequence shown here is derived from an EMBL/GenBank/DDBJ whole genome shotgun (WGS) entry which is preliminary data.</text>
</comment>
<dbReference type="GeneID" id="81460519"/>
<protein>
    <submittedName>
        <fullName evidence="1">Uncharacterized protein</fullName>
    </submittedName>
</protein>
<sequence length="116" mass="13008">MASDANTASFAKPKLSELVPILIGEANFVSWSTALKCALDTLADHADFNKYTSKSRRLLSYLHATVHASLKPYINIARNTYSSYQSLYKTFAVHTYNTGLHKWVTLRYANDNSTTL</sequence>
<proteinExistence type="predicted"/>